<dbReference type="OrthoDB" id="2019572at2759"/>
<comment type="similarity">
    <text evidence="10">Belongs to the glycosyltransferase 14 family.</text>
</comment>
<accession>V4AMG5</accession>
<dbReference type="PANTHER" id="PTHR19297">
    <property type="entry name" value="GLYCOSYLTRANSFERASE 14 FAMILY MEMBER"/>
    <property type="match status" value="1"/>
</dbReference>
<dbReference type="GO" id="GO:0016020">
    <property type="term" value="C:membrane"/>
    <property type="evidence" value="ECO:0007669"/>
    <property type="project" value="UniProtKB-SubCell"/>
</dbReference>
<keyword evidence="4" id="KW-0808">Transferase</keyword>
<comment type="subcellular location">
    <subcellularLocation>
        <location evidence="1">Membrane</location>
        <topology evidence="1">Single-pass type II membrane protein</topology>
    </subcellularLocation>
</comment>
<dbReference type="CTD" id="20251712"/>
<evidence type="ECO:0000256" key="5">
    <source>
        <dbReference type="ARBA" id="ARBA00022692"/>
    </source>
</evidence>
<proteinExistence type="inferred from homology"/>
<dbReference type="OMA" id="WYKGSIY"/>
<evidence type="ECO:0000256" key="1">
    <source>
        <dbReference type="ARBA" id="ARBA00004606"/>
    </source>
</evidence>
<dbReference type="GO" id="GO:0008375">
    <property type="term" value="F:acetylglucosaminyltransferase activity"/>
    <property type="evidence" value="ECO:0007669"/>
    <property type="project" value="TreeGrafter"/>
</dbReference>
<evidence type="ECO:0000313" key="11">
    <source>
        <dbReference type="EMBL" id="ESO95950.1"/>
    </source>
</evidence>
<dbReference type="AlphaFoldDB" id="V4AMG5"/>
<keyword evidence="12" id="KW-1185">Reference proteome</keyword>
<evidence type="ECO:0000256" key="9">
    <source>
        <dbReference type="ARBA" id="ARBA00023180"/>
    </source>
</evidence>
<evidence type="ECO:0000256" key="8">
    <source>
        <dbReference type="ARBA" id="ARBA00023136"/>
    </source>
</evidence>
<evidence type="ECO:0000313" key="12">
    <source>
        <dbReference type="Proteomes" id="UP000030746"/>
    </source>
</evidence>
<dbReference type="PANTHER" id="PTHR19297:SF185">
    <property type="entry name" value="BETA-1,3-GALACTOSYL-O-GLYCOSYL-GLYCOPROTEIN BETA-1,6-N-ACETYLGLUCOSAMINYLTRANSFERASE 3"/>
    <property type="match status" value="1"/>
</dbReference>
<comment type="pathway">
    <text evidence="2">Protein modification; protein glycosylation.</text>
</comment>
<keyword evidence="6" id="KW-0735">Signal-anchor</keyword>
<evidence type="ECO:0000256" key="7">
    <source>
        <dbReference type="ARBA" id="ARBA00022989"/>
    </source>
</evidence>
<dbReference type="Proteomes" id="UP000030746">
    <property type="component" value="Unassembled WGS sequence"/>
</dbReference>
<protein>
    <submittedName>
        <fullName evidence="11">Uncharacterized protein</fullName>
    </submittedName>
</protein>
<evidence type="ECO:0000256" key="6">
    <source>
        <dbReference type="ARBA" id="ARBA00022968"/>
    </source>
</evidence>
<keyword evidence="3" id="KW-0328">Glycosyltransferase</keyword>
<reference evidence="11 12" key="1">
    <citation type="journal article" date="2013" name="Nature">
        <title>Insights into bilaterian evolution from three spiralian genomes.</title>
        <authorList>
            <person name="Simakov O."/>
            <person name="Marletaz F."/>
            <person name="Cho S.J."/>
            <person name="Edsinger-Gonzales E."/>
            <person name="Havlak P."/>
            <person name="Hellsten U."/>
            <person name="Kuo D.H."/>
            <person name="Larsson T."/>
            <person name="Lv J."/>
            <person name="Arendt D."/>
            <person name="Savage R."/>
            <person name="Osoegawa K."/>
            <person name="de Jong P."/>
            <person name="Grimwood J."/>
            <person name="Chapman J.A."/>
            <person name="Shapiro H."/>
            <person name="Aerts A."/>
            <person name="Otillar R.P."/>
            <person name="Terry A.Y."/>
            <person name="Boore J.L."/>
            <person name="Grigoriev I.V."/>
            <person name="Lindberg D.R."/>
            <person name="Seaver E.C."/>
            <person name="Weisblat D.A."/>
            <person name="Putnam N.H."/>
            <person name="Rokhsar D.S."/>
        </authorList>
    </citation>
    <scope>NUCLEOTIDE SEQUENCE [LARGE SCALE GENOMIC DNA]</scope>
</reference>
<keyword evidence="9" id="KW-0325">Glycoprotein</keyword>
<keyword evidence="8" id="KW-0472">Membrane</keyword>
<evidence type="ECO:0000256" key="3">
    <source>
        <dbReference type="ARBA" id="ARBA00022676"/>
    </source>
</evidence>
<evidence type="ECO:0000256" key="2">
    <source>
        <dbReference type="ARBA" id="ARBA00004922"/>
    </source>
</evidence>
<gene>
    <name evidence="11" type="ORF">LOTGIDRAFT_64655</name>
</gene>
<dbReference type="RefSeq" id="XP_009053354.1">
    <property type="nucleotide sequence ID" value="XM_009055106.1"/>
</dbReference>
<dbReference type="InterPro" id="IPR003406">
    <property type="entry name" value="Glyco_trans_14"/>
</dbReference>
<dbReference type="HOGENOM" id="CLU_032341_1_1_1"/>
<evidence type="ECO:0000256" key="10">
    <source>
        <dbReference type="ARBA" id="ARBA00038150"/>
    </source>
</evidence>
<sequence length="293" mass="34278">SKDCDTFISSMGYIMESSTQEEQDFPIAFGILVYKDVDQVERLLRAIYRPHNVYCIHIDAKSFPKFYNELKSIVSCLPNVWIASRRIAVEWGQFTVLEPEIVCQRELYMHKTKWRYYINLTGQEFPLKTNYELVQILKSYQGANDIYGSVSLMNTHEYRINSELPPPYGISVCKGSVHMTASRSFVRYVLLNQVAREFLQWCKTMEFPDESYFTSLNNNPHLKAPGSYTDVDRIGFNRYKIWTDSKRQCGSRKFVRDICILGMADLPMLTKAPQLFANKFHYEFEPLAYDCLE</sequence>
<feature type="non-terminal residue" evidence="11">
    <location>
        <position position="293"/>
    </location>
</feature>
<organism evidence="11 12">
    <name type="scientific">Lottia gigantea</name>
    <name type="common">Giant owl limpet</name>
    <dbReference type="NCBI Taxonomy" id="225164"/>
    <lineage>
        <taxon>Eukaryota</taxon>
        <taxon>Metazoa</taxon>
        <taxon>Spiralia</taxon>
        <taxon>Lophotrochozoa</taxon>
        <taxon>Mollusca</taxon>
        <taxon>Gastropoda</taxon>
        <taxon>Patellogastropoda</taxon>
        <taxon>Lottioidea</taxon>
        <taxon>Lottiidae</taxon>
        <taxon>Lottia</taxon>
    </lineage>
</organism>
<dbReference type="EMBL" id="KB201563">
    <property type="protein sequence ID" value="ESO95950.1"/>
    <property type="molecule type" value="Genomic_DNA"/>
</dbReference>
<dbReference type="STRING" id="225164.V4AMG5"/>
<name>V4AMG5_LOTGI</name>
<feature type="non-terminal residue" evidence="11">
    <location>
        <position position="1"/>
    </location>
</feature>
<keyword evidence="7" id="KW-1133">Transmembrane helix</keyword>
<evidence type="ECO:0000256" key="4">
    <source>
        <dbReference type="ARBA" id="ARBA00022679"/>
    </source>
</evidence>
<dbReference type="Pfam" id="PF02485">
    <property type="entry name" value="Branch"/>
    <property type="match status" value="1"/>
</dbReference>
<keyword evidence="5" id="KW-0812">Transmembrane</keyword>
<dbReference type="KEGG" id="lgi:LOTGIDRAFT_64655"/>
<dbReference type="GeneID" id="20251712"/>